<dbReference type="RefSeq" id="WP_281801184.1">
    <property type="nucleotide sequence ID" value="NZ_BSEC01000001.1"/>
</dbReference>
<name>A0A9W6GSK4_9HYPH</name>
<keyword evidence="1" id="KW-0472">Membrane</keyword>
<evidence type="ECO:0000256" key="1">
    <source>
        <dbReference type="SAM" id="Phobius"/>
    </source>
</evidence>
<dbReference type="EMBL" id="BSEC01000001">
    <property type="protein sequence ID" value="GLI92148.1"/>
    <property type="molecule type" value="Genomic_DNA"/>
</dbReference>
<evidence type="ECO:0000313" key="3">
    <source>
        <dbReference type="Proteomes" id="UP001144323"/>
    </source>
</evidence>
<feature type="transmembrane region" description="Helical" evidence="1">
    <location>
        <begin position="7"/>
        <end position="29"/>
    </location>
</feature>
<evidence type="ECO:0000313" key="2">
    <source>
        <dbReference type="EMBL" id="GLI92148.1"/>
    </source>
</evidence>
<gene>
    <name evidence="2" type="ORF">LMG27198_11400</name>
</gene>
<keyword evidence="3" id="KW-1185">Reference proteome</keyword>
<proteinExistence type="predicted"/>
<reference evidence="2" key="1">
    <citation type="journal article" date="2023" name="Int. J. Syst. Evol. Microbiol.">
        <title>Methylocystis iwaonis sp. nov., a type II methane-oxidizing bacterium from surface soil of a rice paddy field in Japan, and emended description of the genus Methylocystis (ex Whittenbury et al. 1970) Bowman et al. 1993.</title>
        <authorList>
            <person name="Kaise H."/>
            <person name="Sawadogo J.B."/>
            <person name="Alam M.S."/>
            <person name="Ueno C."/>
            <person name="Dianou D."/>
            <person name="Shinjo R."/>
            <person name="Asakawa S."/>
        </authorList>
    </citation>
    <scope>NUCLEOTIDE SEQUENCE</scope>
    <source>
        <strain evidence="2">LMG27198</strain>
    </source>
</reference>
<dbReference type="Proteomes" id="UP001144323">
    <property type="component" value="Unassembled WGS sequence"/>
</dbReference>
<keyword evidence="1" id="KW-0812">Transmembrane</keyword>
<keyword evidence="1" id="KW-1133">Transmembrane helix</keyword>
<organism evidence="2 3">
    <name type="scientific">Methylocystis echinoides</name>
    <dbReference type="NCBI Taxonomy" id="29468"/>
    <lineage>
        <taxon>Bacteria</taxon>
        <taxon>Pseudomonadati</taxon>
        <taxon>Pseudomonadota</taxon>
        <taxon>Alphaproteobacteria</taxon>
        <taxon>Hyphomicrobiales</taxon>
        <taxon>Methylocystaceae</taxon>
        <taxon>Methylocystis</taxon>
    </lineage>
</organism>
<protein>
    <submittedName>
        <fullName evidence="2">Uncharacterized protein</fullName>
    </submittedName>
</protein>
<accession>A0A9W6GSK4</accession>
<comment type="caution">
    <text evidence="2">The sequence shown here is derived from an EMBL/GenBank/DDBJ whole genome shotgun (WGS) entry which is preliminary data.</text>
</comment>
<dbReference type="AlphaFoldDB" id="A0A9W6GSK4"/>
<sequence>MLFVERILALAAAAVVATCLGVGMMLLAFSPPRPGGPFAAFTGPLDMASARQIVETEIAQTPEYARFFARLRETFTTDYESTLKDFATRLADTKTEQSVDYYLSEAVRRLRQSRGALAAKAEPDAMARVFTKQLEVLQAVAGEDKKMCVAFLYGATNQDFQRFAAARRPLIAAMATAGLDAMANGKAKNIAREQPNEADFKALEQALKARGLGQTEIDALLDGKMPDPPLDDAKMCAAGQTYLEVLRTLPEASRTRIYGLALELMAKS</sequence>